<name>A0ABT5YVH5_9ACTN</name>
<keyword evidence="2" id="KW-1185">Reference proteome</keyword>
<comment type="caution">
    <text evidence="1">The sequence shown here is derived from an EMBL/GenBank/DDBJ whole genome shotgun (WGS) entry which is preliminary data.</text>
</comment>
<dbReference type="Proteomes" id="UP001220022">
    <property type="component" value="Unassembled WGS sequence"/>
</dbReference>
<dbReference type="EMBL" id="JARHTQ010000003">
    <property type="protein sequence ID" value="MDF2255346.1"/>
    <property type="molecule type" value="Genomic_DNA"/>
</dbReference>
<evidence type="ECO:0000313" key="1">
    <source>
        <dbReference type="EMBL" id="MDF2255346.1"/>
    </source>
</evidence>
<evidence type="ECO:0000313" key="2">
    <source>
        <dbReference type="Proteomes" id="UP001220022"/>
    </source>
</evidence>
<protein>
    <submittedName>
        <fullName evidence="1">Uncharacterized protein</fullName>
    </submittedName>
</protein>
<organism evidence="1 2">
    <name type="scientific">Streptantibioticus ferralitis</name>
    <dbReference type="NCBI Taxonomy" id="236510"/>
    <lineage>
        <taxon>Bacteria</taxon>
        <taxon>Bacillati</taxon>
        <taxon>Actinomycetota</taxon>
        <taxon>Actinomycetes</taxon>
        <taxon>Kitasatosporales</taxon>
        <taxon>Streptomycetaceae</taxon>
        <taxon>Streptantibioticus</taxon>
    </lineage>
</organism>
<dbReference type="RefSeq" id="WP_275809594.1">
    <property type="nucleotide sequence ID" value="NZ_BAAANM010000011.1"/>
</dbReference>
<sequence>MLPVAAVLVLVLPAGVVGELTAALTVALGVTPRARGARLEAREVRPGP</sequence>
<reference evidence="1 2" key="1">
    <citation type="submission" date="2023-03" db="EMBL/GenBank/DDBJ databases">
        <title>Draft genome sequence of type strain Streptomyces ferralitis JCM 14344.</title>
        <authorList>
            <person name="Klaysubun C."/>
            <person name="Duangmal K."/>
        </authorList>
    </citation>
    <scope>NUCLEOTIDE SEQUENCE [LARGE SCALE GENOMIC DNA]</scope>
    <source>
        <strain evidence="1 2">JCM 14344</strain>
    </source>
</reference>
<proteinExistence type="predicted"/>
<accession>A0ABT5YVH5</accession>
<gene>
    <name evidence="1" type="ORF">P2L57_06280</name>
</gene>